<reference evidence="1" key="1">
    <citation type="submission" date="2014-05" db="EMBL/GenBank/DDBJ databases">
        <authorList>
            <person name="Chronopoulou M."/>
        </authorList>
    </citation>
    <scope>NUCLEOTIDE SEQUENCE</scope>
    <source>
        <tissue evidence="1">Whole organism</tissue>
    </source>
</reference>
<organism evidence="1">
    <name type="scientific">Lepeophtheirus salmonis</name>
    <name type="common">Salmon louse</name>
    <name type="synonym">Caligus salmonis</name>
    <dbReference type="NCBI Taxonomy" id="72036"/>
    <lineage>
        <taxon>Eukaryota</taxon>
        <taxon>Metazoa</taxon>
        <taxon>Ecdysozoa</taxon>
        <taxon>Arthropoda</taxon>
        <taxon>Crustacea</taxon>
        <taxon>Multicrustacea</taxon>
        <taxon>Hexanauplia</taxon>
        <taxon>Copepoda</taxon>
        <taxon>Siphonostomatoida</taxon>
        <taxon>Caligidae</taxon>
        <taxon>Lepeophtheirus</taxon>
    </lineage>
</organism>
<dbReference type="EMBL" id="HACA01021370">
    <property type="protein sequence ID" value="CDW38731.1"/>
    <property type="molecule type" value="Transcribed_RNA"/>
</dbReference>
<dbReference type="AlphaFoldDB" id="A0A0K2UM12"/>
<name>A0A0K2UM12_LEPSM</name>
<proteinExistence type="predicted"/>
<sequence>MIGFFKIPLSQMVGKIIMLDYLLINDLLCKFTLSFFRSLFSPLGTLSLSIKKVILSTLFGSLFIGKNISPGG</sequence>
<protein>
    <submittedName>
        <fullName evidence="1">Uncharacterized protein</fullName>
    </submittedName>
</protein>
<evidence type="ECO:0000313" key="1">
    <source>
        <dbReference type="EMBL" id="CDW38731.1"/>
    </source>
</evidence>
<accession>A0A0K2UM12</accession>